<dbReference type="GO" id="GO:0003677">
    <property type="term" value="F:DNA binding"/>
    <property type="evidence" value="ECO:0007669"/>
    <property type="project" value="InterPro"/>
</dbReference>
<evidence type="ECO:0000259" key="2">
    <source>
        <dbReference type="Pfam" id="PF20432"/>
    </source>
</evidence>
<evidence type="ECO:0000313" key="4">
    <source>
        <dbReference type="Proteomes" id="UP000466586"/>
    </source>
</evidence>
<dbReference type="InterPro" id="IPR024467">
    <property type="entry name" value="Xre/MbcA/ParS-like_toxin-bd"/>
</dbReference>
<reference evidence="3 4" key="1">
    <citation type="submission" date="2019-11" db="EMBL/GenBank/DDBJ databases">
        <title>Pedobacter sp. HMF7647 Genome sequencing and assembly.</title>
        <authorList>
            <person name="Kang H."/>
            <person name="Kim H."/>
            <person name="Joh K."/>
        </authorList>
    </citation>
    <scope>NUCLEOTIDE SEQUENCE [LARGE SCALE GENOMIC DNA]</scope>
    <source>
        <strain evidence="3 4">HMF7647</strain>
    </source>
</reference>
<sequence>MESIMASDILEPYVKLYKSPAAKLSAIKTGLKSRAISDLILLTGATQTDLATILDLTEPTLRKHIKAGKELNTGLSEHILQLFELFDKGMDTFGSLDEFKNWLPQHNIGIDARPIDLLDTITGISIVMNELLRIDFGVVA</sequence>
<dbReference type="Pfam" id="PF09722">
    <property type="entry name" value="Xre_MbcA_ParS_C"/>
    <property type="match status" value="1"/>
</dbReference>
<keyword evidence="4" id="KW-1185">Reference proteome</keyword>
<dbReference type="Pfam" id="PF20432">
    <property type="entry name" value="Xre-like-HTH"/>
    <property type="match status" value="1"/>
</dbReference>
<feature type="domain" description="Antitoxin Xre/MbcA/ParS-like toxin-binding" evidence="1">
    <location>
        <begin position="90"/>
        <end position="137"/>
    </location>
</feature>
<dbReference type="AlphaFoldDB" id="A0A7K1YAR1"/>
<dbReference type="EMBL" id="WVHT01000005">
    <property type="protein sequence ID" value="MXV51666.1"/>
    <property type="molecule type" value="Genomic_DNA"/>
</dbReference>
<dbReference type="RefSeq" id="WP_160844850.1">
    <property type="nucleotide sequence ID" value="NZ_WVHT01000005.1"/>
</dbReference>
<proteinExistence type="predicted"/>
<dbReference type="InterPro" id="IPR046847">
    <property type="entry name" value="Xre-like_HTH"/>
</dbReference>
<accession>A0A7K1YAR1</accession>
<evidence type="ECO:0000313" key="3">
    <source>
        <dbReference type="EMBL" id="MXV51666.1"/>
    </source>
</evidence>
<comment type="caution">
    <text evidence="3">The sequence shown here is derived from an EMBL/GenBank/DDBJ whole genome shotgun (WGS) entry which is preliminary data.</text>
</comment>
<evidence type="ECO:0000259" key="1">
    <source>
        <dbReference type="Pfam" id="PF09722"/>
    </source>
</evidence>
<organism evidence="3 4">
    <name type="scientific">Hufsiella arboris</name>
    <dbReference type="NCBI Taxonomy" id="2695275"/>
    <lineage>
        <taxon>Bacteria</taxon>
        <taxon>Pseudomonadati</taxon>
        <taxon>Bacteroidota</taxon>
        <taxon>Sphingobacteriia</taxon>
        <taxon>Sphingobacteriales</taxon>
        <taxon>Sphingobacteriaceae</taxon>
        <taxon>Hufsiella</taxon>
    </lineage>
</organism>
<protein>
    <submittedName>
        <fullName evidence="3">DUF2384 domain-containing protein</fullName>
    </submittedName>
</protein>
<name>A0A7K1YAR1_9SPHI</name>
<dbReference type="Proteomes" id="UP000466586">
    <property type="component" value="Unassembled WGS sequence"/>
</dbReference>
<gene>
    <name evidence="3" type="ORF">GS399_11845</name>
</gene>
<feature type="domain" description="Antitoxin Xre-like helix-turn-helix" evidence="2">
    <location>
        <begin position="25"/>
        <end position="82"/>
    </location>
</feature>